<dbReference type="GO" id="GO:0000077">
    <property type="term" value="P:DNA damage checkpoint signaling"/>
    <property type="evidence" value="ECO:0007669"/>
    <property type="project" value="InterPro"/>
</dbReference>
<comment type="caution">
    <text evidence="3">The sequence shown here is derived from an EMBL/GenBank/DDBJ whole genome shotgun (WGS) entry which is preliminary data.</text>
</comment>
<gene>
    <name evidence="3" type="ORF">Malapachy_0938</name>
</gene>
<evidence type="ECO:0000313" key="4">
    <source>
        <dbReference type="Proteomes" id="UP000037751"/>
    </source>
</evidence>
<dbReference type="PANTHER" id="PTHR28594:SF1">
    <property type="entry name" value="ATR-INTERACTING PROTEIN"/>
    <property type="match status" value="1"/>
</dbReference>
<keyword evidence="4" id="KW-1185">Reference proteome</keyword>
<accession>A0A0M8MND1</accession>
<dbReference type="RefSeq" id="XP_017992690.1">
    <property type="nucleotide sequence ID" value="XM_018135450.1"/>
</dbReference>
<evidence type="ECO:0000313" key="3">
    <source>
        <dbReference type="EMBL" id="KOS15058.1"/>
    </source>
</evidence>
<dbReference type="OrthoDB" id="3366922at2759"/>
<feature type="compositionally biased region" description="Low complexity" evidence="2">
    <location>
        <begin position="242"/>
        <end position="252"/>
    </location>
</feature>
<evidence type="ECO:0000256" key="1">
    <source>
        <dbReference type="SAM" id="Coils"/>
    </source>
</evidence>
<feature type="region of interest" description="Disordered" evidence="2">
    <location>
        <begin position="239"/>
        <end position="272"/>
    </location>
</feature>
<protein>
    <submittedName>
        <fullName evidence="3">Uncharacterized protein</fullName>
    </submittedName>
</protein>
<dbReference type="AlphaFoldDB" id="A0A0M8MND1"/>
<dbReference type="Proteomes" id="UP000037751">
    <property type="component" value="Unassembled WGS sequence"/>
</dbReference>
<feature type="region of interest" description="Disordered" evidence="2">
    <location>
        <begin position="465"/>
        <end position="485"/>
    </location>
</feature>
<feature type="region of interest" description="Disordered" evidence="2">
    <location>
        <begin position="185"/>
        <end position="224"/>
    </location>
</feature>
<sequence length="783" mass="88058">MEDDIDESFHDDWWDSLAIDQVTESQLQAAENAVPSSSSQALPASLPISVSELQAQLHELRRQYETQSQTIEDLRKKTQQQQGEISVVRANWNRVQQQNVGLQHQQSQMEQEHRKKLEALQQENRRQLERLETAAAFRRIEQDTHRTTWPSTVRRQAAVMLDHTTHSLMQDKITTPTKSRMVRNAKGLDTLSPHTLSHRKRPASEMSEQESPSKRQSKKAATTGVKAFPRFDNSFVSGAPEALPAASSSPPRLRLESASPTPSPELQPMQSAMEESDAVAFVLTMLFSLQSRWVTQVLYQPSRWLDPSETIPDATAARTEPLVLRLLHYRLPPSAPVALQQRWTHAVEQLWQCLVHANSFPALVSDYGPSIQASLEGVHDLPATNTHPQIRQVLETAWERQSMYLYGTVAAALRTMTGLLLRMRLLCGVSRLLEWMISLGVAHPPFVRYLMIRLRYLPWNKEPTLPTQPSSQPDTPISATSTPQSRVMADDATPVHLVSILVTGVQEAMPGASEDKATRSALLVTISRLVRMLAWTLWPSGLHDLYPILQTPGIWLTLLDPYTTCSTMLEHTLQAMIQFLHDPVTWNMCLSTQFDTQRQSHIPSRLSQTRFPLMDLLAKHLVDRRGDSSPQALHTIHLSIVQLLTQAARWPDTAVILLDSTPLLPALIQCLQWDVQAIWNQEPTPHSRSLAWAESALERVCVSIHFLHELYVPEGQASRNLAEKLISPPVQAALNGIRYAFVVAVARIAFASEPDWLVAPGAPECRGRMRTQLESAAGTWLPT</sequence>
<dbReference type="GeneID" id="28727325"/>
<dbReference type="VEuPathDB" id="FungiDB:Malapachy_0938"/>
<dbReference type="InterPro" id="IPR033349">
    <property type="entry name" value="ATRIP"/>
</dbReference>
<keyword evidence="1" id="KW-0175">Coiled coil</keyword>
<evidence type="ECO:0000256" key="2">
    <source>
        <dbReference type="SAM" id="MobiDB-lite"/>
    </source>
</evidence>
<name>A0A0M8MND1_9BASI</name>
<organism evidence="3 4">
    <name type="scientific">Malassezia pachydermatis</name>
    <dbReference type="NCBI Taxonomy" id="77020"/>
    <lineage>
        <taxon>Eukaryota</taxon>
        <taxon>Fungi</taxon>
        <taxon>Dikarya</taxon>
        <taxon>Basidiomycota</taxon>
        <taxon>Ustilaginomycotina</taxon>
        <taxon>Malasseziomycetes</taxon>
        <taxon>Malasseziales</taxon>
        <taxon>Malasseziaceae</taxon>
        <taxon>Malassezia</taxon>
    </lineage>
</organism>
<dbReference type="EMBL" id="LGAV01000003">
    <property type="protein sequence ID" value="KOS15058.1"/>
    <property type="molecule type" value="Genomic_DNA"/>
</dbReference>
<feature type="coiled-coil region" evidence="1">
    <location>
        <begin position="50"/>
        <end position="134"/>
    </location>
</feature>
<proteinExistence type="predicted"/>
<reference evidence="3 4" key="1">
    <citation type="submission" date="2015-07" db="EMBL/GenBank/DDBJ databases">
        <title>Draft Genome Sequence of Malassezia furfur CBS1878 and Malassezia pachydermatis CBS1879.</title>
        <authorList>
            <person name="Triana S."/>
            <person name="Ohm R."/>
            <person name="Gonzalez A."/>
            <person name="DeCock H."/>
            <person name="Restrepo S."/>
            <person name="Celis A."/>
        </authorList>
    </citation>
    <scope>NUCLEOTIDE SEQUENCE [LARGE SCALE GENOMIC DNA]</scope>
    <source>
        <strain evidence="3 4">CBS 1879</strain>
    </source>
</reference>
<dbReference type="PANTHER" id="PTHR28594">
    <property type="entry name" value="ATR-INTERACTING PROTEIN"/>
    <property type="match status" value="1"/>
</dbReference>